<dbReference type="Proteomes" id="UP000247591">
    <property type="component" value="Unassembled WGS sequence"/>
</dbReference>
<dbReference type="NCBIfam" id="TIGR00377">
    <property type="entry name" value="ant_ant_sig"/>
    <property type="match status" value="1"/>
</dbReference>
<keyword evidence="5" id="KW-1185">Reference proteome</keyword>
<dbReference type="InterPro" id="IPR036513">
    <property type="entry name" value="STAS_dom_sf"/>
</dbReference>
<dbReference type="PROSITE" id="PS50801">
    <property type="entry name" value="STAS"/>
    <property type="match status" value="1"/>
</dbReference>
<dbReference type="Gene3D" id="3.30.750.24">
    <property type="entry name" value="STAS domain"/>
    <property type="match status" value="1"/>
</dbReference>
<dbReference type="EMBL" id="QJSP01000002">
    <property type="protein sequence ID" value="PYE20175.1"/>
    <property type="molecule type" value="Genomic_DNA"/>
</dbReference>
<comment type="similarity">
    <text evidence="1 2">Belongs to the anti-sigma-factor antagonist family.</text>
</comment>
<dbReference type="Pfam" id="PF01740">
    <property type="entry name" value="STAS"/>
    <property type="match status" value="1"/>
</dbReference>
<reference evidence="4 5" key="1">
    <citation type="submission" date="2018-06" db="EMBL/GenBank/DDBJ databases">
        <title>Genomic Encyclopedia of Type Strains, Phase IV (KMG-IV): sequencing the most valuable type-strain genomes for metagenomic binning, comparative biology and taxonomic classification.</title>
        <authorList>
            <person name="Goeker M."/>
        </authorList>
    </citation>
    <scope>NUCLEOTIDE SEQUENCE [LARGE SCALE GENOMIC DNA]</scope>
    <source>
        <strain evidence="4 5">DSM 45521</strain>
    </source>
</reference>
<dbReference type="CDD" id="cd07043">
    <property type="entry name" value="STAS_anti-anti-sigma_factors"/>
    <property type="match status" value="1"/>
</dbReference>
<evidence type="ECO:0000259" key="3">
    <source>
        <dbReference type="PROSITE" id="PS50801"/>
    </source>
</evidence>
<proteinExistence type="inferred from homology"/>
<dbReference type="GO" id="GO:0043856">
    <property type="term" value="F:anti-sigma factor antagonist activity"/>
    <property type="evidence" value="ECO:0007669"/>
    <property type="project" value="InterPro"/>
</dbReference>
<name>A0A318RNG8_WILLI</name>
<feature type="domain" description="STAS" evidence="3">
    <location>
        <begin position="23"/>
        <end position="131"/>
    </location>
</feature>
<dbReference type="AlphaFoldDB" id="A0A318RNG8"/>
<dbReference type="PANTHER" id="PTHR33495:SF13">
    <property type="entry name" value="ANTI-SIGMA-F FACTOR ANTAGONIST RSFB"/>
    <property type="match status" value="1"/>
</dbReference>
<evidence type="ECO:0000313" key="5">
    <source>
        <dbReference type="Proteomes" id="UP000247591"/>
    </source>
</evidence>
<gene>
    <name evidence="4" type="ORF">DFR67_102313</name>
</gene>
<evidence type="ECO:0000256" key="1">
    <source>
        <dbReference type="ARBA" id="ARBA00009013"/>
    </source>
</evidence>
<comment type="caution">
    <text evidence="4">The sequence shown here is derived from an EMBL/GenBank/DDBJ whole genome shotgun (WGS) entry which is preliminary data.</text>
</comment>
<accession>A0A318RNG8</accession>
<dbReference type="RefSeq" id="WP_158539886.1">
    <property type="nucleotide sequence ID" value="NZ_QJSP01000002.1"/>
</dbReference>
<dbReference type="SUPFAM" id="SSF52091">
    <property type="entry name" value="SpoIIaa-like"/>
    <property type="match status" value="1"/>
</dbReference>
<dbReference type="InterPro" id="IPR002645">
    <property type="entry name" value="STAS_dom"/>
</dbReference>
<dbReference type="OrthoDB" id="4484870at2"/>
<sequence length="144" mass="15207">MQTQSSSFFSANDDLEPYEGAPFSVVTMRRQGTTILSVMGEIDLLTAPELAEAVRTALTVESRCLIFDLTGTTFLSSAGMQILVDAQSTIAPNGHVGIVASGPATARPMKLVGLDDFLSISPTVDAAITTFIHADRDDTEALIA</sequence>
<dbReference type="PANTHER" id="PTHR33495">
    <property type="entry name" value="ANTI-SIGMA FACTOR ANTAGONIST TM_1081-RELATED-RELATED"/>
    <property type="match status" value="1"/>
</dbReference>
<organism evidence="4 5">
    <name type="scientific">Williamsia limnetica</name>
    <dbReference type="NCBI Taxonomy" id="882452"/>
    <lineage>
        <taxon>Bacteria</taxon>
        <taxon>Bacillati</taxon>
        <taxon>Actinomycetota</taxon>
        <taxon>Actinomycetes</taxon>
        <taxon>Mycobacteriales</taxon>
        <taxon>Nocardiaceae</taxon>
        <taxon>Williamsia</taxon>
    </lineage>
</organism>
<protein>
    <recommendedName>
        <fullName evidence="2">Anti-sigma factor antagonist</fullName>
    </recommendedName>
</protein>
<evidence type="ECO:0000313" key="4">
    <source>
        <dbReference type="EMBL" id="PYE20175.1"/>
    </source>
</evidence>
<dbReference type="InterPro" id="IPR003658">
    <property type="entry name" value="Anti-sigma_ant"/>
</dbReference>
<evidence type="ECO:0000256" key="2">
    <source>
        <dbReference type="RuleBase" id="RU003749"/>
    </source>
</evidence>